<evidence type="ECO:0008006" key="7">
    <source>
        <dbReference type="Google" id="ProtNLM"/>
    </source>
</evidence>
<evidence type="ECO:0000259" key="4">
    <source>
        <dbReference type="Pfam" id="PF04991"/>
    </source>
</evidence>
<keyword evidence="1" id="KW-0378">Hydrolase</keyword>
<dbReference type="GO" id="GO:0016787">
    <property type="term" value="F:hydrolase activity"/>
    <property type="evidence" value="ECO:0007669"/>
    <property type="project" value="UniProtKB-KW"/>
</dbReference>
<comment type="caution">
    <text evidence="5">The sequence shown here is derived from an EMBL/GenBank/DDBJ whole genome shotgun (WGS) entry which is preliminary data.</text>
</comment>
<evidence type="ECO:0000259" key="3">
    <source>
        <dbReference type="Pfam" id="PF03959"/>
    </source>
</evidence>
<keyword evidence="2" id="KW-1133">Transmembrane helix</keyword>
<proteinExistence type="predicted"/>
<feature type="transmembrane region" description="Helical" evidence="2">
    <location>
        <begin position="12"/>
        <end position="34"/>
    </location>
</feature>
<dbReference type="Proteomes" id="UP000688947">
    <property type="component" value="Unassembled WGS sequence"/>
</dbReference>
<dbReference type="EMBL" id="JAENGZ010000052">
    <property type="protein sequence ID" value="KAG6971456.1"/>
    <property type="molecule type" value="Genomic_DNA"/>
</dbReference>
<evidence type="ECO:0000313" key="5">
    <source>
        <dbReference type="EMBL" id="KAG6971456.1"/>
    </source>
</evidence>
<dbReference type="AlphaFoldDB" id="A0A8T1UVP5"/>
<organism evidence="5 6">
    <name type="scientific">Phytophthora cactorum</name>
    <dbReference type="NCBI Taxonomy" id="29920"/>
    <lineage>
        <taxon>Eukaryota</taxon>
        <taxon>Sar</taxon>
        <taxon>Stramenopiles</taxon>
        <taxon>Oomycota</taxon>
        <taxon>Peronosporomycetes</taxon>
        <taxon>Peronosporales</taxon>
        <taxon>Peronosporaceae</taxon>
        <taxon>Phytophthora</taxon>
    </lineage>
</organism>
<dbReference type="InterPro" id="IPR050593">
    <property type="entry name" value="LovG"/>
</dbReference>
<dbReference type="PANTHER" id="PTHR48070:SF6">
    <property type="entry name" value="ESTERASE OVCA2"/>
    <property type="match status" value="1"/>
</dbReference>
<dbReference type="InterPro" id="IPR005645">
    <property type="entry name" value="FSH-like_dom"/>
</dbReference>
<dbReference type="GO" id="GO:0005634">
    <property type="term" value="C:nucleus"/>
    <property type="evidence" value="ECO:0007669"/>
    <property type="project" value="TreeGrafter"/>
</dbReference>
<dbReference type="PANTHER" id="PTHR48070">
    <property type="entry name" value="ESTERASE OVCA2"/>
    <property type="match status" value="1"/>
</dbReference>
<feature type="domain" description="Serine hydrolase" evidence="3">
    <location>
        <begin position="255"/>
        <end position="469"/>
    </location>
</feature>
<keyword evidence="2" id="KW-0812">Transmembrane</keyword>
<protein>
    <recommendedName>
        <fullName evidence="7">Serine hydrolase FSH domain-containing protein</fullName>
    </recommendedName>
</protein>
<feature type="domain" description="LicD/FKTN/FKRP nucleotidyltransferase" evidence="4">
    <location>
        <begin position="97"/>
        <end position="155"/>
    </location>
</feature>
<dbReference type="VEuPathDB" id="FungiDB:PC110_g3428"/>
<name>A0A8T1UVP5_9STRA</name>
<evidence type="ECO:0000256" key="1">
    <source>
        <dbReference type="ARBA" id="ARBA00022801"/>
    </source>
</evidence>
<dbReference type="Pfam" id="PF04991">
    <property type="entry name" value="LicD"/>
    <property type="match status" value="1"/>
</dbReference>
<gene>
    <name evidence="5" type="ORF">JG687_00002026</name>
</gene>
<dbReference type="GO" id="GO:0005737">
    <property type="term" value="C:cytoplasm"/>
    <property type="evidence" value="ECO:0007669"/>
    <property type="project" value="TreeGrafter"/>
</dbReference>
<evidence type="ECO:0000256" key="2">
    <source>
        <dbReference type="SAM" id="Phobius"/>
    </source>
</evidence>
<dbReference type="VEuPathDB" id="FungiDB:PC110_g3427"/>
<accession>A0A8T1UVP5</accession>
<dbReference type="OrthoDB" id="161703at2759"/>
<dbReference type="InterPro" id="IPR007074">
    <property type="entry name" value="LicD/FKTN/FKRP_NTP_transf"/>
</dbReference>
<sequence length="521" mass="58304">MAAWRPVLRDLLASRWTAGALASVLISSLSWWLLSELAESDHALLRGLPFGIRNFWCVELEGHIDAHYYRPDACVTARKRTESITELVHVFSAMLDKRDLDYWLDSGTLLGQFRAQSVIPWDDDADFGMTMEGYELLRDSRWSVPEGYELQVYESNIHLARDRDWNIPARLVDKTYGFYVDVFVFAESQANGVEMLGTHPSSCWHACSKCLQMDRYAKLLLIPRYYVFPLLNCPFADFQVATMTATRVASRCKSRKLRLLCLHGMYQDASTFAGKTKPLRGVDADVDFVFLDGPFTIVPPILARQSKRPSAASTNPKRVRCAKKKAEFRAWWRPLGVHQDDPSSLDGDRDVLMSFLREKLNEVGDVDGVVGFSQGASLAAWMCSEQARAELQWSPKLAVLIGSYLGSPQYSLDSGIIPDIASLHVFGSNDHVIPAAKSEQVVDIFKHQETLENRVLTSVHTQGHVIPKCDASRELFESFLSLQQLKLLGSSSISSSASSKAGERENLTPSEALASQRVCAL</sequence>
<reference evidence="5" key="1">
    <citation type="submission" date="2021-01" db="EMBL/GenBank/DDBJ databases">
        <title>Phytophthora aleatoria, a newly-described species from Pinus radiata is distinct from Phytophthora cactorum isolates based on comparative genomics.</title>
        <authorList>
            <person name="Mcdougal R."/>
            <person name="Panda P."/>
            <person name="Williams N."/>
            <person name="Studholme D.J."/>
        </authorList>
    </citation>
    <scope>NUCLEOTIDE SEQUENCE</scope>
    <source>
        <strain evidence="5">NZFS 3830</strain>
    </source>
</reference>
<keyword evidence="2" id="KW-0472">Membrane</keyword>
<evidence type="ECO:0000313" key="6">
    <source>
        <dbReference type="Proteomes" id="UP000688947"/>
    </source>
</evidence>
<dbReference type="Pfam" id="PF03959">
    <property type="entry name" value="FSH1"/>
    <property type="match status" value="1"/>
</dbReference>
<dbReference type="GO" id="GO:0009100">
    <property type="term" value="P:glycoprotein metabolic process"/>
    <property type="evidence" value="ECO:0007669"/>
    <property type="project" value="UniProtKB-ARBA"/>
</dbReference>